<feature type="region of interest" description="Disordered" evidence="4">
    <location>
        <begin position="1"/>
        <end position="24"/>
    </location>
</feature>
<keyword evidence="7" id="KW-1185">Reference proteome</keyword>
<dbReference type="InterPro" id="IPR036452">
    <property type="entry name" value="Ribo_hydro-like"/>
</dbReference>
<dbReference type="GO" id="GO:0006152">
    <property type="term" value="P:purine nucleoside catabolic process"/>
    <property type="evidence" value="ECO:0007669"/>
    <property type="project" value="TreeGrafter"/>
</dbReference>
<keyword evidence="2" id="KW-0378">Hydrolase</keyword>
<dbReference type="RefSeq" id="XP_002585163.1">
    <property type="nucleotide sequence ID" value="XM_002585117.1"/>
</dbReference>
<dbReference type="SUPFAM" id="SSF53590">
    <property type="entry name" value="Nucleoside hydrolase"/>
    <property type="match status" value="1"/>
</dbReference>
<organism evidence="6 7">
    <name type="scientific">Uncinocarpus reesii (strain UAMH 1704)</name>
    <dbReference type="NCBI Taxonomy" id="336963"/>
    <lineage>
        <taxon>Eukaryota</taxon>
        <taxon>Fungi</taxon>
        <taxon>Dikarya</taxon>
        <taxon>Ascomycota</taxon>
        <taxon>Pezizomycotina</taxon>
        <taxon>Eurotiomycetes</taxon>
        <taxon>Eurotiomycetidae</taxon>
        <taxon>Onygenales</taxon>
        <taxon>Onygenaceae</taxon>
        <taxon>Uncinocarpus</taxon>
    </lineage>
</organism>
<evidence type="ECO:0000256" key="4">
    <source>
        <dbReference type="SAM" id="MobiDB-lite"/>
    </source>
</evidence>
<dbReference type="STRING" id="336963.C4JTR3"/>
<dbReference type="OrthoDB" id="5783963at2759"/>
<dbReference type="GO" id="GO:0005829">
    <property type="term" value="C:cytosol"/>
    <property type="evidence" value="ECO:0007669"/>
    <property type="project" value="TreeGrafter"/>
</dbReference>
<dbReference type="KEGG" id="ure:UREG_05852"/>
<evidence type="ECO:0000313" key="7">
    <source>
        <dbReference type="Proteomes" id="UP000002058"/>
    </source>
</evidence>
<dbReference type="Proteomes" id="UP000002058">
    <property type="component" value="Unassembled WGS sequence"/>
</dbReference>
<evidence type="ECO:0000256" key="1">
    <source>
        <dbReference type="ARBA" id="ARBA00009176"/>
    </source>
</evidence>
<comment type="similarity">
    <text evidence="1">Belongs to the IUNH family.</text>
</comment>
<proteinExistence type="inferred from homology"/>
<dbReference type="eggNOG" id="KOG2938">
    <property type="taxonomic scope" value="Eukaryota"/>
</dbReference>
<dbReference type="OMA" id="WFAKMFL"/>
<protein>
    <recommendedName>
        <fullName evidence="5">Inosine/uridine-preferring nucleoside hydrolase domain-containing protein</fullName>
    </recommendedName>
</protein>
<dbReference type="HOGENOM" id="CLU_036838_9_2_1"/>
<evidence type="ECO:0000259" key="5">
    <source>
        <dbReference type="Pfam" id="PF01156"/>
    </source>
</evidence>
<dbReference type="VEuPathDB" id="FungiDB:UREG_05852"/>
<dbReference type="GeneID" id="8443597"/>
<evidence type="ECO:0000256" key="3">
    <source>
        <dbReference type="ARBA" id="ARBA00023295"/>
    </source>
</evidence>
<sequence>MAVGADGPLSGSRTSADYFHGRDGLGGVHTTHPHLTPSQEWESLFSPSPGSVEELAVAAQHHSSFIASKRPAYEEMLRVLKQNDPGTITIVALGPLTNLALAAAEDPETFLRAKEVVVMGGAVDCPGNATPTAEFNTYADPVAAARVFALTSQMPLSTMPPAELSPNLPTYPSTLSKQLKVKLVSLDVTRSHNLTRGQFHERVAAIAAAKSPLAEWTSAILEHCFTRLDVMHPGHEGDMASLSLHDPVCIWYALTPDSWQWMLSLDSPLDLRVETTGQWTRGMCVIDRRNRKRRDHDDPDVEDNGLWLGNRSGNRIDWVVGTPGADMFASHVMDRLFVKQQN</sequence>
<dbReference type="EMBL" id="CH476617">
    <property type="protein sequence ID" value="EEP81010.1"/>
    <property type="molecule type" value="Genomic_DNA"/>
</dbReference>
<name>C4JTR3_UNCRE</name>
<feature type="domain" description="Inosine/uridine-preferring nucleoside hydrolase" evidence="5">
    <location>
        <begin position="2"/>
        <end position="295"/>
    </location>
</feature>
<keyword evidence="3" id="KW-0326">Glycosidase</keyword>
<reference evidence="7" key="1">
    <citation type="journal article" date="2009" name="Genome Res.">
        <title>Comparative genomic analyses of the human fungal pathogens Coccidioides and their relatives.</title>
        <authorList>
            <person name="Sharpton T.J."/>
            <person name="Stajich J.E."/>
            <person name="Rounsley S.D."/>
            <person name="Gardner M.J."/>
            <person name="Wortman J.R."/>
            <person name="Jordar V.S."/>
            <person name="Maiti R."/>
            <person name="Kodira C.D."/>
            <person name="Neafsey D.E."/>
            <person name="Zeng Q."/>
            <person name="Hung C.-Y."/>
            <person name="McMahan C."/>
            <person name="Muszewska A."/>
            <person name="Grynberg M."/>
            <person name="Mandel M.A."/>
            <person name="Kellner E.M."/>
            <person name="Barker B.M."/>
            <person name="Galgiani J.N."/>
            <person name="Orbach M.J."/>
            <person name="Kirkland T.N."/>
            <person name="Cole G.T."/>
            <person name="Henn M.R."/>
            <person name="Birren B.W."/>
            <person name="Taylor J.W."/>
        </authorList>
    </citation>
    <scope>NUCLEOTIDE SEQUENCE [LARGE SCALE GENOMIC DNA]</scope>
    <source>
        <strain evidence="7">UAMH 1704</strain>
    </source>
</reference>
<evidence type="ECO:0000313" key="6">
    <source>
        <dbReference type="EMBL" id="EEP81010.1"/>
    </source>
</evidence>
<dbReference type="PANTHER" id="PTHR12304:SF56">
    <property type="entry name" value="HYDROLASE, PUTATIVE (AFU_ORTHOLOGUE AFUA_1G11790)-RELATED"/>
    <property type="match status" value="1"/>
</dbReference>
<dbReference type="Gene3D" id="3.90.245.10">
    <property type="entry name" value="Ribonucleoside hydrolase-like"/>
    <property type="match status" value="1"/>
</dbReference>
<accession>C4JTR3</accession>
<dbReference type="InterPro" id="IPR001910">
    <property type="entry name" value="Inosine/uridine_hydrolase_dom"/>
</dbReference>
<evidence type="ECO:0000256" key="2">
    <source>
        <dbReference type="ARBA" id="ARBA00022801"/>
    </source>
</evidence>
<gene>
    <name evidence="6" type="ORF">UREG_05852</name>
</gene>
<dbReference type="GO" id="GO:0008477">
    <property type="term" value="F:purine nucleosidase activity"/>
    <property type="evidence" value="ECO:0007669"/>
    <property type="project" value="TreeGrafter"/>
</dbReference>
<dbReference type="Pfam" id="PF01156">
    <property type="entry name" value="IU_nuc_hydro"/>
    <property type="match status" value="1"/>
</dbReference>
<dbReference type="InParanoid" id="C4JTR3"/>
<dbReference type="AlphaFoldDB" id="C4JTR3"/>
<dbReference type="PANTHER" id="PTHR12304">
    <property type="entry name" value="INOSINE-URIDINE PREFERRING NUCLEOSIDE HYDROLASE"/>
    <property type="match status" value="1"/>
</dbReference>
<dbReference type="InterPro" id="IPR023186">
    <property type="entry name" value="IUNH"/>
</dbReference>